<proteinExistence type="predicted"/>
<reference evidence="2" key="1">
    <citation type="submission" date="2022-04" db="EMBL/GenBank/DDBJ databases">
        <authorList>
            <person name="Ren T."/>
        </authorList>
    </citation>
    <scope>NUCLEOTIDE SEQUENCE</scope>
    <source>
        <strain evidence="2">F63249</strain>
    </source>
</reference>
<keyword evidence="1" id="KW-0812">Transmembrane</keyword>
<gene>
    <name evidence="2" type="ORF">MUY34_16635</name>
</gene>
<keyword evidence="3" id="KW-1185">Reference proteome</keyword>
<dbReference type="RefSeq" id="WP_248413978.1">
    <property type="nucleotide sequence ID" value="NZ_JALPQF010000026.1"/>
</dbReference>
<sequence>MLKKQFHEMKKRIFNILGVIIGIVTIYTLYINSSFYIENQDWKHGEGTHIGDWLGKNSFIVNDGIIQTDIGKAKIIFSYGRKLIIESLDSKERGLYFNKS</sequence>
<comment type="caution">
    <text evidence="2">The sequence shown here is derived from an EMBL/GenBank/DDBJ whole genome shotgun (WGS) entry which is preliminary data.</text>
</comment>
<dbReference type="Proteomes" id="UP001203687">
    <property type="component" value="Unassembled WGS sequence"/>
</dbReference>
<evidence type="ECO:0000313" key="3">
    <source>
        <dbReference type="Proteomes" id="UP001203687"/>
    </source>
</evidence>
<accession>A0ABT0HD17</accession>
<evidence type="ECO:0000313" key="2">
    <source>
        <dbReference type="EMBL" id="MCK8482258.1"/>
    </source>
</evidence>
<feature type="transmembrane region" description="Helical" evidence="1">
    <location>
        <begin position="12"/>
        <end position="30"/>
    </location>
</feature>
<protein>
    <submittedName>
        <fullName evidence="2">Uncharacterized protein</fullName>
    </submittedName>
</protein>
<keyword evidence="1" id="KW-0472">Membrane</keyword>
<keyword evidence="1" id="KW-1133">Transmembrane helix</keyword>
<organism evidence="2 3">
    <name type="scientific">Psychroserpens algicola</name>
    <dbReference type="NCBI Taxonomy" id="1719034"/>
    <lineage>
        <taxon>Bacteria</taxon>
        <taxon>Pseudomonadati</taxon>
        <taxon>Bacteroidota</taxon>
        <taxon>Flavobacteriia</taxon>
        <taxon>Flavobacteriales</taxon>
        <taxon>Flavobacteriaceae</taxon>
        <taxon>Psychroserpens</taxon>
    </lineage>
</organism>
<dbReference type="EMBL" id="JALPQF010000026">
    <property type="protein sequence ID" value="MCK8482258.1"/>
    <property type="molecule type" value="Genomic_DNA"/>
</dbReference>
<evidence type="ECO:0000256" key="1">
    <source>
        <dbReference type="SAM" id="Phobius"/>
    </source>
</evidence>
<name>A0ABT0HD17_9FLAO</name>